<dbReference type="STRING" id="560819.SAMN05428998_12470"/>
<dbReference type="InterPro" id="IPR010319">
    <property type="entry name" value="Transglutaminase-like_Cys_pept"/>
</dbReference>
<organism evidence="2 3">
    <name type="scientific">Tistlia consotensis USBA 355</name>
    <dbReference type="NCBI Taxonomy" id="560819"/>
    <lineage>
        <taxon>Bacteria</taxon>
        <taxon>Pseudomonadati</taxon>
        <taxon>Pseudomonadota</taxon>
        <taxon>Alphaproteobacteria</taxon>
        <taxon>Rhodospirillales</taxon>
        <taxon>Rhodovibrionaceae</taxon>
        <taxon>Tistlia</taxon>
    </lineage>
</organism>
<name>A0A1Y6CHY6_9PROT</name>
<sequence>MAKRRHGIARRAAMILAAAAFALLATDAGAPARAAAGGDQPLDHVFGSKTFRNGNLKLFPKWEGMLSRYFAEGQVADSCTPGLFSRCDLADWQEFLDGEKGREPMRQLDAVNRYMNEHRYIIDPVNWGVDDYWATPLQFLHKDGDCEDYAIAKFMSLRALGWPDDALRIVVVNDLNLRVQHAILVVSLGGEAYVLDNQSPSVMRADRIRHYRPVYSVNEEAWWLHKL</sequence>
<evidence type="ECO:0000256" key="1">
    <source>
        <dbReference type="SAM" id="SignalP"/>
    </source>
</evidence>
<protein>
    <submittedName>
        <fullName evidence="2">Transglutaminase-like cysteine proteinase BTLCP</fullName>
    </submittedName>
</protein>
<gene>
    <name evidence="2" type="ORF">SAMN05428998_12470</name>
</gene>
<evidence type="ECO:0000313" key="2">
    <source>
        <dbReference type="EMBL" id="SMF63088.1"/>
    </source>
</evidence>
<dbReference type="Pfam" id="PF06035">
    <property type="entry name" value="Peptidase_C93"/>
    <property type="match status" value="1"/>
</dbReference>
<keyword evidence="1" id="KW-0732">Signal</keyword>
<reference evidence="2 3" key="1">
    <citation type="submission" date="2017-04" db="EMBL/GenBank/DDBJ databases">
        <authorList>
            <person name="Afonso C.L."/>
            <person name="Miller P.J."/>
            <person name="Scott M.A."/>
            <person name="Spackman E."/>
            <person name="Goraichik I."/>
            <person name="Dimitrov K.M."/>
            <person name="Suarez D.L."/>
            <person name="Swayne D.E."/>
        </authorList>
    </citation>
    <scope>NUCLEOTIDE SEQUENCE [LARGE SCALE GENOMIC DNA]</scope>
    <source>
        <strain evidence="2 3">USBA 355</strain>
    </source>
</reference>
<feature type="chain" id="PRO_5013345970" evidence="1">
    <location>
        <begin position="31"/>
        <end position="227"/>
    </location>
</feature>
<dbReference type="AlphaFoldDB" id="A0A1Y6CHY6"/>
<dbReference type="PANTHER" id="PTHR39327:SF1">
    <property type="entry name" value="BLR5470 PROTEIN"/>
    <property type="match status" value="1"/>
</dbReference>
<feature type="signal peptide" evidence="1">
    <location>
        <begin position="1"/>
        <end position="30"/>
    </location>
</feature>
<dbReference type="Gene3D" id="3.10.620.30">
    <property type="match status" value="1"/>
</dbReference>
<dbReference type="PROSITE" id="PS51318">
    <property type="entry name" value="TAT"/>
    <property type="match status" value="1"/>
</dbReference>
<keyword evidence="3" id="KW-1185">Reference proteome</keyword>
<evidence type="ECO:0000313" key="3">
    <source>
        <dbReference type="Proteomes" id="UP000192917"/>
    </source>
</evidence>
<accession>A0A1Y6CHY6</accession>
<dbReference type="Proteomes" id="UP000192917">
    <property type="component" value="Unassembled WGS sequence"/>
</dbReference>
<dbReference type="InterPro" id="IPR006311">
    <property type="entry name" value="TAT_signal"/>
</dbReference>
<proteinExistence type="predicted"/>
<dbReference type="RefSeq" id="WP_085125120.1">
    <property type="nucleotide sequence ID" value="NZ_FWZX01000024.1"/>
</dbReference>
<dbReference type="EMBL" id="FWZX01000024">
    <property type="protein sequence ID" value="SMF63088.1"/>
    <property type="molecule type" value="Genomic_DNA"/>
</dbReference>
<dbReference type="PANTHER" id="PTHR39327">
    <property type="match status" value="1"/>
</dbReference>